<reference evidence="2 3" key="1">
    <citation type="submission" date="2013-06" db="EMBL/GenBank/DDBJ databases">
        <authorList>
            <person name="Weinstock G."/>
            <person name="Sodergren E."/>
            <person name="Clifton S."/>
            <person name="Fulton L."/>
            <person name="Fulton B."/>
            <person name="Courtney L."/>
            <person name="Fronick C."/>
            <person name="Harrison M."/>
            <person name="Strong C."/>
            <person name="Farmer C."/>
            <person name="Delahaunty K."/>
            <person name="Markovic C."/>
            <person name="Hall O."/>
            <person name="Minx P."/>
            <person name="Tomlinson C."/>
            <person name="Mitreva M."/>
            <person name="Nelson J."/>
            <person name="Hou S."/>
            <person name="Wollam A."/>
            <person name="Pepin K.H."/>
            <person name="Johnson M."/>
            <person name="Bhonagiri V."/>
            <person name="Nash W.E."/>
            <person name="Warren W."/>
            <person name="Chinwalla A."/>
            <person name="Mardis E.R."/>
            <person name="Wilson R.K."/>
        </authorList>
    </citation>
    <scope>NUCLEOTIDE SEQUENCE [LARGE SCALE GENOMIC DNA]</scope>
    <source>
        <strain evidence="2 3">ATCC 51271</strain>
    </source>
</reference>
<evidence type="ECO:0000313" key="2">
    <source>
        <dbReference type="EMBL" id="ESL02271.1"/>
    </source>
</evidence>
<keyword evidence="1" id="KW-0812">Transmembrane</keyword>
<dbReference type="RefSeq" id="WP_023355265.1">
    <property type="nucleotide sequence ID" value="NZ_KI535369.1"/>
</dbReference>
<proteinExistence type="predicted"/>
<gene>
    <name evidence="2" type="ORF">GCWU0000282_002405</name>
</gene>
<accession>V2Y3I7</accession>
<feature type="transmembrane region" description="Helical" evidence="1">
    <location>
        <begin position="37"/>
        <end position="59"/>
    </location>
</feature>
<sequence length="139" mass="15604">MKFILRIGINIGACYLLMIFCAYLIGELIDELSNYPIFSLLLYPILNTALLYAVNLLFNKIMFLRVPKNKSLWSVTVGILILGLYFLYGALFPDYSECTGIVAKVALDGANGILVMNCSIMFILSIILNLTLKDIKQDH</sequence>
<organism evidence="2 3">
    <name type="scientific">Catonella morbi ATCC 51271</name>
    <dbReference type="NCBI Taxonomy" id="592026"/>
    <lineage>
        <taxon>Bacteria</taxon>
        <taxon>Bacillati</taxon>
        <taxon>Bacillota</taxon>
        <taxon>Clostridia</taxon>
        <taxon>Lachnospirales</taxon>
        <taxon>Lachnospiraceae</taxon>
        <taxon>Catonella</taxon>
    </lineage>
</organism>
<evidence type="ECO:0000313" key="3">
    <source>
        <dbReference type="Proteomes" id="UP000018227"/>
    </source>
</evidence>
<keyword evidence="3" id="KW-1185">Reference proteome</keyword>
<dbReference type="AlphaFoldDB" id="V2Y3I7"/>
<dbReference type="Proteomes" id="UP000018227">
    <property type="component" value="Unassembled WGS sequence"/>
</dbReference>
<protein>
    <submittedName>
        <fullName evidence="2">Uncharacterized protein</fullName>
    </submittedName>
</protein>
<feature type="transmembrane region" description="Helical" evidence="1">
    <location>
        <begin position="7"/>
        <end position="25"/>
    </location>
</feature>
<name>V2Y3I7_9FIRM</name>
<dbReference type="HOGENOM" id="CLU_1923793_0_0_9"/>
<evidence type="ECO:0000256" key="1">
    <source>
        <dbReference type="SAM" id="Phobius"/>
    </source>
</evidence>
<dbReference type="STRING" id="592026.GCWU0000282_002405"/>
<keyword evidence="1" id="KW-0472">Membrane</keyword>
<feature type="transmembrane region" description="Helical" evidence="1">
    <location>
        <begin position="71"/>
        <end position="92"/>
    </location>
</feature>
<comment type="caution">
    <text evidence="2">The sequence shown here is derived from an EMBL/GenBank/DDBJ whole genome shotgun (WGS) entry which is preliminary data.</text>
</comment>
<feature type="transmembrane region" description="Helical" evidence="1">
    <location>
        <begin position="112"/>
        <end position="132"/>
    </location>
</feature>
<keyword evidence="1" id="KW-1133">Transmembrane helix</keyword>
<dbReference type="EMBL" id="ACIL03000016">
    <property type="protein sequence ID" value="ESL02271.1"/>
    <property type="molecule type" value="Genomic_DNA"/>
</dbReference>